<reference evidence="2" key="2">
    <citation type="journal article" date="2021" name="Microbiome">
        <title>Successional dynamics and alternative stable states in a saline activated sludge microbial community over 9 years.</title>
        <authorList>
            <person name="Wang Y."/>
            <person name="Ye J."/>
            <person name="Ju F."/>
            <person name="Liu L."/>
            <person name="Boyd J.A."/>
            <person name="Deng Y."/>
            <person name="Parks D.H."/>
            <person name="Jiang X."/>
            <person name="Yin X."/>
            <person name="Woodcroft B.J."/>
            <person name="Tyson G.W."/>
            <person name="Hugenholtz P."/>
            <person name="Polz M.F."/>
            <person name="Zhang T."/>
        </authorList>
    </citation>
    <scope>NUCLEOTIDE SEQUENCE</scope>
    <source>
        <strain evidence="2">HKST-UBA10</strain>
    </source>
</reference>
<keyword evidence="1" id="KW-1133">Transmembrane helix</keyword>
<dbReference type="Proteomes" id="UP000782843">
    <property type="component" value="Unassembled WGS sequence"/>
</dbReference>
<evidence type="ECO:0000313" key="2">
    <source>
        <dbReference type="EMBL" id="MCA9381909.1"/>
    </source>
</evidence>
<dbReference type="Pfam" id="PF14584">
    <property type="entry name" value="DUF4446"/>
    <property type="match status" value="1"/>
</dbReference>
<keyword evidence="1" id="KW-0812">Transmembrane</keyword>
<reference evidence="2" key="1">
    <citation type="submission" date="2020-04" db="EMBL/GenBank/DDBJ databases">
        <authorList>
            <person name="Zhang T."/>
        </authorList>
    </citation>
    <scope>NUCLEOTIDE SEQUENCE</scope>
    <source>
        <strain evidence="2">HKST-UBA10</strain>
    </source>
</reference>
<feature type="transmembrane region" description="Helical" evidence="1">
    <location>
        <begin position="6"/>
        <end position="24"/>
    </location>
</feature>
<evidence type="ECO:0000256" key="1">
    <source>
        <dbReference type="SAM" id="Phobius"/>
    </source>
</evidence>
<evidence type="ECO:0000313" key="3">
    <source>
        <dbReference type="Proteomes" id="UP000782843"/>
    </source>
</evidence>
<keyword evidence="1" id="KW-0472">Membrane</keyword>
<dbReference type="EMBL" id="JAGQLG010000024">
    <property type="protein sequence ID" value="MCA9381909.1"/>
    <property type="molecule type" value="Genomic_DNA"/>
</dbReference>
<gene>
    <name evidence="2" type="ORF">KC660_00695</name>
</gene>
<name>A0A955L2Y8_9BACT</name>
<accession>A0A955L2Y8</accession>
<dbReference type="AlphaFoldDB" id="A0A955L2Y8"/>
<comment type="caution">
    <text evidence="2">The sequence shown here is derived from an EMBL/GenBank/DDBJ whole genome shotgun (WGS) entry which is preliminary data.</text>
</comment>
<organism evidence="2 3">
    <name type="scientific">Candidatus Dojkabacteria bacterium</name>
    <dbReference type="NCBI Taxonomy" id="2099670"/>
    <lineage>
        <taxon>Bacteria</taxon>
        <taxon>Candidatus Dojkabacteria</taxon>
    </lineage>
</organism>
<proteinExistence type="predicted"/>
<sequence length="150" mass="17349">MEVVIYVLLGFLAILVIVLGYFVFDLRQKLKMFFPNDEGETKSLNDSFKKYLVKLNENTKQIEDFNKRLDGFEKASEDYLQVINFKRFNPFQETGGDQSFLLALMDDTKSGVLITSLHSREGTRIYAKELKKGKSATNLSKEEQDFLNLK</sequence>
<protein>
    <submittedName>
        <fullName evidence="2">DUF4446 family protein</fullName>
    </submittedName>
</protein>
<dbReference type="InterPro" id="IPR027981">
    <property type="entry name" value="DUF4446"/>
</dbReference>